<dbReference type="InterPro" id="IPR023577">
    <property type="entry name" value="CYTH_domain"/>
</dbReference>
<evidence type="ECO:0000256" key="1">
    <source>
        <dbReference type="PIRSR" id="PIRSR016487-1"/>
    </source>
</evidence>
<dbReference type="AlphaFoldDB" id="A0A1G1W9H0"/>
<sequence length="151" mass="17823">MKREIERKFLIKKNKLPHLPKGKTLITGYFCEKPEIRVRTEGNRSFLTLKTPGLVSRDEFEYEICLREARKILHLSSAKIEKNRSCLKIDGLVWQIDLYKGANKGLALAEVELPKENHKFKKPLWVELEVTDDLRFRNYNLTKHPFSSWPK</sequence>
<name>A0A1G1W9H0_9BACT</name>
<organism evidence="3 4">
    <name type="scientific">Candidatus Woykebacteria bacterium RBG_13_40_15</name>
    <dbReference type="NCBI Taxonomy" id="1802593"/>
    <lineage>
        <taxon>Bacteria</taxon>
        <taxon>Candidatus Woykeibacteriota</taxon>
    </lineage>
</organism>
<dbReference type="CDD" id="cd07891">
    <property type="entry name" value="CYTH-like_CthTTM-like_1"/>
    <property type="match status" value="1"/>
</dbReference>
<dbReference type="InterPro" id="IPR033469">
    <property type="entry name" value="CYTH-like_dom_sf"/>
</dbReference>
<dbReference type="Gene3D" id="2.40.320.10">
    <property type="entry name" value="Hypothetical Protein Pfu-838710-001"/>
    <property type="match status" value="1"/>
</dbReference>
<dbReference type="PIRSF" id="PIRSF016487">
    <property type="entry name" value="CYTH_UCP016487"/>
    <property type="match status" value="1"/>
</dbReference>
<dbReference type="Pfam" id="PF01928">
    <property type="entry name" value="CYTH"/>
    <property type="match status" value="1"/>
</dbReference>
<reference evidence="3 4" key="1">
    <citation type="journal article" date="2016" name="Nat. Commun.">
        <title>Thousands of microbial genomes shed light on interconnected biogeochemical processes in an aquifer system.</title>
        <authorList>
            <person name="Anantharaman K."/>
            <person name="Brown C.T."/>
            <person name="Hug L.A."/>
            <person name="Sharon I."/>
            <person name="Castelle C.J."/>
            <person name="Probst A.J."/>
            <person name="Thomas B.C."/>
            <person name="Singh A."/>
            <person name="Wilkins M.J."/>
            <person name="Karaoz U."/>
            <person name="Brodie E.L."/>
            <person name="Williams K.H."/>
            <person name="Hubbard S.S."/>
            <person name="Banfield J.F."/>
        </authorList>
    </citation>
    <scope>NUCLEOTIDE SEQUENCE [LARGE SCALE GENOMIC DNA]</scope>
</reference>
<dbReference type="Proteomes" id="UP000176631">
    <property type="component" value="Unassembled WGS sequence"/>
</dbReference>
<dbReference type="SMART" id="SM01118">
    <property type="entry name" value="CYTH"/>
    <property type="match status" value="1"/>
</dbReference>
<feature type="active site" description="Proton acceptor" evidence="1">
    <location>
        <position position="29"/>
    </location>
</feature>
<protein>
    <recommendedName>
        <fullName evidence="2">CYTH domain-containing protein</fullName>
    </recommendedName>
</protein>
<gene>
    <name evidence="3" type="ORF">A2172_00545</name>
</gene>
<evidence type="ECO:0000259" key="2">
    <source>
        <dbReference type="PROSITE" id="PS51707"/>
    </source>
</evidence>
<dbReference type="PANTHER" id="PTHR40114">
    <property type="entry name" value="SLR0698 PROTEIN"/>
    <property type="match status" value="1"/>
</dbReference>
<dbReference type="EMBL" id="MHCP01000014">
    <property type="protein sequence ID" value="OGY24338.1"/>
    <property type="molecule type" value="Genomic_DNA"/>
</dbReference>
<evidence type="ECO:0000313" key="3">
    <source>
        <dbReference type="EMBL" id="OGY24338.1"/>
    </source>
</evidence>
<feature type="domain" description="CYTH" evidence="2">
    <location>
        <begin position="2"/>
        <end position="145"/>
    </location>
</feature>
<dbReference type="SUPFAM" id="SSF55154">
    <property type="entry name" value="CYTH-like phosphatases"/>
    <property type="match status" value="1"/>
</dbReference>
<dbReference type="STRING" id="1802593.A2172_00545"/>
<dbReference type="InterPro" id="IPR012042">
    <property type="entry name" value="NeuTTM/CthTTM-like"/>
</dbReference>
<comment type="caution">
    <text evidence="3">The sequence shown here is derived from an EMBL/GenBank/DDBJ whole genome shotgun (WGS) entry which is preliminary data.</text>
</comment>
<accession>A0A1G1W9H0</accession>
<dbReference type="PROSITE" id="PS51707">
    <property type="entry name" value="CYTH"/>
    <property type="match status" value="1"/>
</dbReference>
<dbReference type="PANTHER" id="PTHR40114:SF1">
    <property type="entry name" value="SLR0698 PROTEIN"/>
    <property type="match status" value="1"/>
</dbReference>
<evidence type="ECO:0000313" key="4">
    <source>
        <dbReference type="Proteomes" id="UP000176631"/>
    </source>
</evidence>
<proteinExistence type="predicted"/>